<dbReference type="PANTHER" id="PTHR46928">
    <property type="entry name" value="MESENCHYME-SPECIFIC CELL SURFACE GLYCOPROTEIN"/>
    <property type="match status" value="1"/>
</dbReference>
<reference evidence="4 5" key="1">
    <citation type="submission" date="2018-06" db="EMBL/GenBank/DDBJ databases">
        <title>The draft genome sequence of Crocinitomix sp. SM1701.</title>
        <authorList>
            <person name="Zhang X."/>
        </authorList>
    </citation>
    <scope>NUCLEOTIDE SEQUENCE [LARGE SCALE GENOMIC DNA]</scope>
    <source>
        <strain evidence="4 5">SM1701</strain>
    </source>
</reference>
<evidence type="ECO:0000256" key="1">
    <source>
        <dbReference type="ARBA" id="ARBA00022729"/>
    </source>
</evidence>
<dbReference type="RefSeq" id="WP_111063281.1">
    <property type="nucleotide sequence ID" value="NZ_JBHUCU010000008.1"/>
</dbReference>
<dbReference type="SMART" id="SM00089">
    <property type="entry name" value="PKD"/>
    <property type="match status" value="1"/>
</dbReference>
<dbReference type="InterPro" id="IPR001322">
    <property type="entry name" value="Lamin_tail_dom"/>
</dbReference>
<accession>A0A2W1MZ35</accession>
<proteinExistence type="predicted"/>
<dbReference type="InterPro" id="IPR013783">
    <property type="entry name" value="Ig-like_fold"/>
</dbReference>
<dbReference type="InterPro" id="IPR038081">
    <property type="entry name" value="CalX-like_sf"/>
</dbReference>
<evidence type="ECO:0000259" key="2">
    <source>
        <dbReference type="PROSITE" id="PS50093"/>
    </source>
</evidence>
<dbReference type="NCBIfam" id="NF038117">
    <property type="entry name" value="choice_anch_I"/>
    <property type="match status" value="1"/>
</dbReference>
<name>A0A2W1MZ35_9FLAO</name>
<dbReference type="Pfam" id="PF00932">
    <property type="entry name" value="LTD"/>
    <property type="match status" value="1"/>
</dbReference>
<dbReference type="Proteomes" id="UP000249248">
    <property type="component" value="Unassembled WGS sequence"/>
</dbReference>
<dbReference type="InterPro" id="IPR035986">
    <property type="entry name" value="PKD_dom_sf"/>
</dbReference>
<dbReference type="SUPFAM" id="SSF51004">
    <property type="entry name" value="C-terminal (heme d1) domain of cytochrome cd1-nitrite reductase"/>
    <property type="match status" value="1"/>
</dbReference>
<dbReference type="NCBIfam" id="TIGR04183">
    <property type="entry name" value="Por_Secre_tail"/>
    <property type="match status" value="1"/>
</dbReference>
<protein>
    <recommendedName>
        <fullName evidence="6">PKD domain-containing protein</fullName>
    </recommendedName>
</protein>
<dbReference type="SUPFAM" id="SSF74853">
    <property type="entry name" value="Lamin A/C globular tail domain"/>
    <property type="match status" value="1"/>
</dbReference>
<keyword evidence="5" id="KW-1185">Reference proteome</keyword>
<dbReference type="Gene3D" id="2.60.40.1220">
    <property type="match status" value="1"/>
</dbReference>
<dbReference type="InterPro" id="IPR000601">
    <property type="entry name" value="PKD_dom"/>
</dbReference>
<feature type="domain" description="PKD" evidence="2">
    <location>
        <begin position="906"/>
        <end position="991"/>
    </location>
</feature>
<evidence type="ECO:0008006" key="6">
    <source>
        <dbReference type="Google" id="ProtNLM"/>
    </source>
</evidence>
<evidence type="ECO:0000313" key="5">
    <source>
        <dbReference type="Proteomes" id="UP000249248"/>
    </source>
</evidence>
<comment type="caution">
    <text evidence="4">The sequence shown here is derived from an EMBL/GenBank/DDBJ whole genome shotgun (WGS) entry which is preliminary data.</text>
</comment>
<dbReference type="InterPro" id="IPR052956">
    <property type="entry name" value="Mesenchyme-surface_protein"/>
</dbReference>
<dbReference type="SUPFAM" id="SSF141072">
    <property type="entry name" value="CalX-like"/>
    <property type="match status" value="1"/>
</dbReference>
<dbReference type="InterPro" id="IPR014755">
    <property type="entry name" value="Cu-Rt/internalin_Ig-like"/>
</dbReference>
<dbReference type="OrthoDB" id="9803927at2"/>
<dbReference type="CDD" id="cd00146">
    <property type="entry name" value="PKD"/>
    <property type="match status" value="1"/>
</dbReference>
<gene>
    <name evidence="4" type="ORF">DNU06_10470</name>
</gene>
<dbReference type="Gene3D" id="2.130.10.10">
    <property type="entry name" value="YVTN repeat-like/Quinoprotein amine dehydrogenase"/>
    <property type="match status" value="1"/>
</dbReference>
<keyword evidence="1" id="KW-0732">Signal</keyword>
<evidence type="ECO:0000259" key="3">
    <source>
        <dbReference type="PROSITE" id="PS51841"/>
    </source>
</evidence>
<dbReference type="PANTHER" id="PTHR46928:SF1">
    <property type="entry name" value="MESENCHYME-SPECIFIC CELL SURFACE GLYCOPROTEIN"/>
    <property type="match status" value="1"/>
</dbReference>
<dbReference type="InterPro" id="IPR022409">
    <property type="entry name" value="PKD/Chitinase_dom"/>
</dbReference>
<dbReference type="Pfam" id="PF22494">
    <property type="entry name" value="choice_anch_I"/>
    <property type="match status" value="1"/>
</dbReference>
<dbReference type="Gene3D" id="2.60.40.10">
    <property type="entry name" value="Immunoglobulins"/>
    <property type="match status" value="1"/>
</dbReference>
<dbReference type="InterPro" id="IPR055188">
    <property type="entry name" value="Choice_anch_I"/>
</dbReference>
<dbReference type="InterPro" id="IPR015943">
    <property type="entry name" value="WD40/YVTN_repeat-like_dom_sf"/>
</dbReference>
<dbReference type="PROSITE" id="PS51841">
    <property type="entry name" value="LTD"/>
    <property type="match status" value="1"/>
</dbReference>
<dbReference type="Pfam" id="PF18911">
    <property type="entry name" value="PKD_4"/>
    <property type="match status" value="1"/>
</dbReference>
<dbReference type="EMBL" id="QKSB01000005">
    <property type="protein sequence ID" value="PZE17157.1"/>
    <property type="molecule type" value="Genomic_DNA"/>
</dbReference>
<dbReference type="InterPro" id="IPR026444">
    <property type="entry name" value="Secre_tail"/>
</dbReference>
<dbReference type="AlphaFoldDB" id="A0A2W1MZ35"/>
<dbReference type="Pfam" id="PF18962">
    <property type="entry name" value="Por_Secre_tail"/>
    <property type="match status" value="1"/>
</dbReference>
<dbReference type="InterPro" id="IPR011048">
    <property type="entry name" value="Haem_d1_sf"/>
</dbReference>
<dbReference type="PROSITE" id="PS50093">
    <property type="entry name" value="PKD"/>
    <property type="match status" value="1"/>
</dbReference>
<sequence length="1132" mass="120680">MKKILLSLIGIGGIVFQGSAQLDVTAPVVTAVNPITSIEILVVFSEDVTLATASDVLNYTGLGTVNTAVFSGMQMDSVTLTLASGLDLGVTNTITVSNVADNSSNNNVMVNSNHSFIFNNSTPNIIITEIMYNSPESGTDSLEFIEIYNNGTSDAYLGGFEFTNGVNYIFPTDTLSPAAFYLIAVDQAVAEVFFGMAFNGEFTGALSNGGELLKIVNTFGITIDSVDYDDASPWPTGPIDPDGDGASIELIDINQPNEMASNWTAGSIQYGIVNGSTVFASPGAFTPQANMPLVNVVNSNLTFDETAGLVSIGLDLTNSNGMPSIVKVKVSTGSTADVNDFSVPLSLTFPGNVDTTMNFDINIVDDMLTERTEYISLIFLDSSNTEIGSTNIATVYIKDDEFTAPIGNGSINMEPIYTYTVPTGSAEISAYDPSSKKLFVGNTTSNLIEVLDISDPHNGALLQTIAIGTYGNLNSIAVWGDTIALAMENSTDPQLAGSVVFLDASGALLNQLTAGAMPDMVTFTPDHSKVLSANEGEPDDNYTNDPEGSISVIDISNGVLNASITNATFTSFNAQQVALEASGVNIYGPGSTVAQDLEPEYITVNETSTIAWITLQENNALAKLDLATNTITDIYPLGYKDHSLPGNAMDVSNDNSEVLIANWPTKGMYQPDAIASFSVGTSTYLVTANEGDSRDYNGLEEEERIGDGSYPLDSTIFGDFMPILKDDLNGGRLKTTNTIGDIDNDGDFDEIYSFGARSFSIWDENGVLVYDSGDDFEQITAADATFSSIFNTSNSNVSFKNRSDDKGPEPEGIVTGVINDTVYAFITLERVGGIMVYDVSDVTNPLFVQYINNRDVATATGDLGPEGIIFVNDNNSPIDTALVIVSNEVSGTVTIYKINHTIILPPLADFNEDDHTICEGTTVNYTNESIGVQDTWEWTFNGGTPATSTLENPTVTYTIAGQYDVQLIVSNVNGTDTLMSTNHMEVFANPIAPTISQIDALTLSSTEVNGNQWNDVNGEVTGAINQTFVPGVDGDYSVTYTDVNGCSATSSMFSFSDYSSVDDYDGKTLIIYPNPAAEVLNFNKILNVEVIDLSGKIVLAANQVNAIDISDLSPGMYALKTSNGKQLKFIKK</sequence>
<evidence type="ECO:0000313" key="4">
    <source>
        <dbReference type="EMBL" id="PZE17157.1"/>
    </source>
</evidence>
<organism evidence="4 5">
    <name type="scientific">Putridiphycobacter roseus</name>
    <dbReference type="NCBI Taxonomy" id="2219161"/>
    <lineage>
        <taxon>Bacteria</taxon>
        <taxon>Pseudomonadati</taxon>
        <taxon>Bacteroidota</taxon>
        <taxon>Flavobacteriia</taxon>
        <taxon>Flavobacteriales</taxon>
        <taxon>Crocinitomicaceae</taxon>
        <taxon>Putridiphycobacter</taxon>
    </lineage>
</organism>
<feature type="domain" description="LTD" evidence="3">
    <location>
        <begin position="113"/>
        <end position="230"/>
    </location>
</feature>
<dbReference type="SUPFAM" id="SSF49299">
    <property type="entry name" value="PKD domain"/>
    <property type="match status" value="1"/>
</dbReference>
<dbReference type="InterPro" id="IPR036415">
    <property type="entry name" value="Lamin_tail_dom_sf"/>
</dbReference>